<reference evidence="1" key="1">
    <citation type="journal article" date="2014" name="Front. Microbiol.">
        <title>High frequency of phylogenetically diverse reductive dehalogenase-homologous genes in deep subseafloor sedimentary metagenomes.</title>
        <authorList>
            <person name="Kawai M."/>
            <person name="Futagami T."/>
            <person name="Toyoda A."/>
            <person name="Takaki Y."/>
            <person name="Nishi S."/>
            <person name="Hori S."/>
            <person name="Arai W."/>
            <person name="Tsubouchi T."/>
            <person name="Morono Y."/>
            <person name="Uchiyama I."/>
            <person name="Ito T."/>
            <person name="Fujiyama A."/>
            <person name="Inagaki F."/>
            <person name="Takami H."/>
        </authorList>
    </citation>
    <scope>NUCLEOTIDE SEQUENCE</scope>
    <source>
        <strain evidence="1">Expedition CK06-06</strain>
    </source>
</reference>
<protein>
    <recommendedName>
        <fullName evidence="2">TfoX N-terminal domain-containing protein</fullName>
    </recommendedName>
</protein>
<proteinExistence type="predicted"/>
<evidence type="ECO:0008006" key="2">
    <source>
        <dbReference type="Google" id="ProtNLM"/>
    </source>
</evidence>
<evidence type="ECO:0000313" key="1">
    <source>
        <dbReference type="EMBL" id="GAG02645.1"/>
    </source>
</evidence>
<gene>
    <name evidence="1" type="ORF">S01H1_38136</name>
</gene>
<comment type="caution">
    <text evidence="1">The sequence shown here is derived from an EMBL/GenBank/DDBJ whole genome shotgun (WGS) entry which is preliminary data.</text>
</comment>
<dbReference type="AlphaFoldDB" id="X0UAR8"/>
<accession>X0UAR8</accession>
<organism evidence="1">
    <name type="scientific">marine sediment metagenome</name>
    <dbReference type="NCBI Taxonomy" id="412755"/>
    <lineage>
        <taxon>unclassified sequences</taxon>
        <taxon>metagenomes</taxon>
        <taxon>ecological metagenomes</taxon>
    </lineage>
</organism>
<sequence length="120" mass="13634">MSKKTNLPPEDKIELYDQLIATNPEIERKGVSNPYTSVNGYMFTHLSKTGSMGLRLSKDDREAFLEKYNTSLYKSYGAIIKEFVTVPGELLENTGELKPYLDLSYAYTKSLKPKPTKKKS</sequence>
<dbReference type="EMBL" id="BARS01023985">
    <property type="protein sequence ID" value="GAG02645.1"/>
    <property type="molecule type" value="Genomic_DNA"/>
</dbReference>
<name>X0UAR8_9ZZZZ</name>